<comment type="subcellular location">
    <subcellularLocation>
        <location evidence="1">Membrane</location>
        <topology evidence="1">Single-pass type I membrane protein</topology>
    </subcellularLocation>
</comment>
<evidence type="ECO:0000256" key="5">
    <source>
        <dbReference type="ARBA" id="ARBA00022679"/>
    </source>
</evidence>
<keyword evidence="8" id="KW-0677">Repeat</keyword>
<evidence type="ECO:0000256" key="3">
    <source>
        <dbReference type="ARBA" id="ARBA00022536"/>
    </source>
</evidence>
<dbReference type="InterPro" id="IPR018097">
    <property type="entry name" value="EGF_Ca-bd_CS"/>
</dbReference>
<dbReference type="GO" id="GO:0005524">
    <property type="term" value="F:ATP binding"/>
    <property type="evidence" value="ECO:0007669"/>
    <property type="project" value="UniProtKB-UniRule"/>
</dbReference>
<keyword evidence="11 20" id="KW-0067">ATP-binding</keyword>
<evidence type="ECO:0000256" key="19">
    <source>
        <dbReference type="PROSITE-ProRule" id="PRU00076"/>
    </source>
</evidence>
<dbReference type="InterPro" id="IPR001881">
    <property type="entry name" value="EGF-like_Ca-bd_dom"/>
</dbReference>
<keyword evidence="10" id="KW-0418">Kinase</keyword>
<dbReference type="SMART" id="SM00181">
    <property type="entry name" value="EGF"/>
    <property type="match status" value="2"/>
</dbReference>
<evidence type="ECO:0000256" key="2">
    <source>
        <dbReference type="ARBA" id="ARBA00022527"/>
    </source>
</evidence>
<keyword evidence="15" id="KW-0325">Glycoprotein</keyword>
<comment type="function">
    <text evidence="18">Serine/threonine-protein kinase that may function as a signaling receptor of extracellular matrix component. Binding to pectin may have significance in the control of cell expansion, morphogenesis and development.</text>
</comment>
<dbReference type="PANTHER" id="PTHR27005">
    <property type="entry name" value="WALL-ASSOCIATED RECEPTOR KINASE-LIKE 21"/>
    <property type="match status" value="1"/>
</dbReference>
<evidence type="ECO:0000256" key="15">
    <source>
        <dbReference type="ARBA" id="ARBA00023180"/>
    </source>
</evidence>
<dbReference type="Pfam" id="PF07714">
    <property type="entry name" value="PK_Tyr_Ser-Thr"/>
    <property type="match status" value="1"/>
</dbReference>
<evidence type="ECO:0000256" key="12">
    <source>
        <dbReference type="ARBA" id="ARBA00022989"/>
    </source>
</evidence>
<dbReference type="PROSITE" id="PS50011">
    <property type="entry name" value="PROTEIN_KINASE_DOM"/>
    <property type="match status" value="1"/>
</dbReference>
<dbReference type="FunFam" id="3.30.200.20:FF:000043">
    <property type="entry name" value="Wall-associated receptor kinase 2"/>
    <property type="match status" value="1"/>
</dbReference>
<comment type="caution">
    <text evidence="25">The sequence shown here is derived from an EMBL/GenBank/DDBJ whole genome shotgun (WGS) entry which is preliminary data.</text>
</comment>
<name>A0A8T1QM19_CARIL</name>
<feature type="signal peptide" evidence="22">
    <location>
        <begin position="1"/>
        <end position="24"/>
    </location>
</feature>
<evidence type="ECO:0000256" key="16">
    <source>
        <dbReference type="ARBA" id="ARBA00047558"/>
    </source>
</evidence>
<feature type="chain" id="PRO_5035720794" evidence="22">
    <location>
        <begin position="25"/>
        <end position="757"/>
    </location>
</feature>
<dbReference type="GO" id="GO:0005509">
    <property type="term" value="F:calcium ion binding"/>
    <property type="evidence" value="ECO:0007669"/>
    <property type="project" value="InterPro"/>
</dbReference>
<dbReference type="CDD" id="cd00054">
    <property type="entry name" value="EGF_CA"/>
    <property type="match status" value="1"/>
</dbReference>
<comment type="caution">
    <text evidence="19">Lacks conserved residue(s) required for the propagation of feature annotation.</text>
</comment>
<feature type="domain" description="EGF-like" evidence="24">
    <location>
        <begin position="290"/>
        <end position="325"/>
    </location>
</feature>
<dbReference type="CDD" id="cd14066">
    <property type="entry name" value="STKc_IRAK"/>
    <property type="match status" value="1"/>
</dbReference>
<dbReference type="InterPro" id="IPR000719">
    <property type="entry name" value="Prot_kinase_dom"/>
</dbReference>
<dbReference type="SMART" id="SM00179">
    <property type="entry name" value="EGF_CA"/>
    <property type="match status" value="1"/>
</dbReference>
<keyword evidence="4" id="KW-0597">Phosphoprotein</keyword>
<dbReference type="InterPro" id="IPR000742">
    <property type="entry name" value="EGF"/>
</dbReference>
<evidence type="ECO:0000256" key="18">
    <source>
        <dbReference type="ARBA" id="ARBA00058961"/>
    </source>
</evidence>
<dbReference type="PROSITE" id="PS01187">
    <property type="entry name" value="EGF_CA"/>
    <property type="match status" value="1"/>
</dbReference>
<dbReference type="GO" id="GO:0005886">
    <property type="term" value="C:plasma membrane"/>
    <property type="evidence" value="ECO:0007669"/>
    <property type="project" value="TreeGrafter"/>
</dbReference>
<organism evidence="25 26">
    <name type="scientific">Carya illinoinensis</name>
    <name type="common">Pecan</name>
    <dbReference type="NCBI Taxonomy" id="32201"/>
    <lineage>
        <taxon>Eukaryota</taxon>
        <taxon>Viridiplantae</taxon>
        <taxon>Streptophyta</taxon>
        <taxon>Embryophyta</taxon>
        <taxon>Tracheophyta</taxon>
        <taxon>Spermatophyta</taxon>
        <taxon>Magnoliopsida</taxon>
        <taxon>eudicotyledons</taxon>
        <taxon>Gunneridae</taxon>
        <taxon>Pentapetalae</taxon>
        <taxon>rosids</taxon>
        <taxon>fabids</taxon>
        <taxon>Fagales</taxon>
        <taxon>Juglandaceae</taxon>
        <taxon>Carya</taxon>
    </lineage>
</organism>
<evidence type="ECO:0000259" key="24">
    <source>
        <dbReference type="PROSITE" id="PS50026"/>
    </source>
</evidence>
<dbReference type="InterPro" id="IPR017441">
    <property type="entry name" value="Protein_kinase_ATP_BS"/>
</dbReference>
<dbReference type="InterPro" id="IPR045274">
    <property type="entry name" value="WAK-like"/>
</dbReference>
<dbReference type="GO" id="GO:0007166">
    <property type="term" value="P:cell surface receptor signaling pathway"/>
    <property type="evidence" value="ECO:0007669"/>
    <property type="project" value="InterPro"/>
</dbReference>
<keyword evidence="12 21" id="KW-1133">Transmembrane helix</keyword>
<reference evidence="25" key="1">
    <citation type="submission" date="2020-12" db="EMBL/GenBank/DDBJ databases">
        <title>WGS assembly of Carya illinoinensis cv. Pawnee.</title>
        <authorList>
            <person name="Platts A."/>
            <person name="Shu S."/>
            <person name="Wright S."/>
            <person name="Barry K."/>
            <person name="Edger P."/>
            <person name="Pires J.C."/>
            <person name="Schmutz J."/>
        </authorList>
    </citation>
    <scope>NUCLEOTIDE SEQUENCE</scope>
    <source>
        <tissue evidence="25">Leaf</tissue>
    </source>
</reference>
<protein>
    <submittedName>
        <fullName evidence="25">Uncharacterized protein</fullName>
    </submittedName>
</protein>
<keyword evidence="6 21" id="KW-0812">Transmembrane</keyword>
<comment type="catalytic activity">
    <reaction evidence="16">
        <text>L-seryl-[protein] + ATP = O-phospho-L-seryl-[protein] + ADP + H(+)</text>
        <dbReference type="Rhea" id="RHEA:17989"/>
        <dbReference type="Rhea" id="RHEA-COMP:9863"/>
        <dbReference type="Rhea" id="RHEA-COMP:11604"/>
        <dbReference type="ChEBI" id="CHEBI:15378"/>
        <dbReference type="ChEBI" id="CHEBI:29999"/>
        <dbReference type="ChEBI" id="CHEBI:30616"/>
        <dbReference type="ChEBI" id="CHEBI:83421"/>
        <dbReference type="ChEBI" id="CHEBI:456216"/>
    </reaction>
</comment>
<dbReference type="Proteomes" id="UP000811609">
    <property type="component" value="Chromosome 5"/>
</dbReference>
<keyword evidence="14" id="KW-1015">Disulfide bond</keyword>
<evidence type="ECO:0000256" key="6">
    <source>
        <dbReference type="ARBA" id="ARBA00022692"/>
    </source>
</evidence>
<feature type="binding site" evidence="20">
    <location>
        <position position="447"/>
    </location>
    <ligand>
        <name>ATP</name>
        <dbReference type="ChEBI" id="CHEBI:30616"/>
    </ligand>
</feature>
<dbReference type="InterPro" id="IPR000152">
    <property type="entry name" value="EGF-type_Asp/Asn_hydroxyl_site"/>
</dbReference>
<feature type="domain" description="Protein kinase" evidence="23">
    <location>
        <begin position="418"/>
        <end position="691"/>
    </location>
</feature>
<dbReference type="Pfam" id="PF07645">
    <property type="entry name" value="EGF_CA"/>
    <property type="match status" value="1"/>
</dbReference>
<keyword evidence="9 20" id="KW-0547">Nucleotide-binding</keyword>
<evidence type="ECO:0000256" key="4">
    <source>
        <dbReference type="ARBA" id="ARBA00022553"/>
    </source>
</evidence>
<sequence length="757" mass="83732">MAAFRRMLLYVACVVVMLSKMAAAAASLAKPNCQNWCGNVEIPYPFGTTENCYLNDNYFINCSNSQPLWGNHVVTNISIQGELEILMFIAIQCYQNSSAVPVVDHSFYLPYPTVTISNTKNKLVGIGCDTYASLSAYQNNEPYFLACSSTCQSLMNVVNGSCNFHGCCQIEIPTGLKNFTLEAGSNYNHTNVSKFNPCSSAFVAKKDEFKFSSDYLGKMPAPDINDTFPMVLDWVIGTYETCETARSKPDYVCGQNTSSCDNPPEGVDGYRCKCKEGYEGNPYLHDGCQDINECLQVPKPCHAKAKCTNTGGSFSCTCRKDYKGDGKMNGTGCSPKVSHFKNIIIALIAISIGLSALFVVGSSVYCGLKRKRLFKLKEKFFEQNGGFLLQQKLSNDRTSMEVAKIFSAEELEKATNNYDESRVLGQGSFGTVYRGILPDNNQVAIKKSKLCDQSQIEQFINEVIVLTQINHRNVVKLLGCCLETEVPLLVYECITNGTLSAHIHDKVLSSSLSWRKRLKIAADTAGALAYLHFSTSMPIIHRDVKPANILLDNNYTAKVSDFGTSRLVPLDQTQLTTLVKGTLGYLDPEYFHSSQLTEKSDVYSFGVVVAELLTGKKALSFDRPESDRSLAVIFSSAVKEDRLHQILEDHIVSDGNINEINKVAKLVMQCLCVRGEDRPNMKEVAMELEGLRSMDQKHQLGKVDLYTKEAECLVTPPAQYSFSINGVNNDDSSTSATMGYESMRNQDLKPLILNSGR</sequence>
<keyword evidence="5" id="KW-0808">Transferase</keyword>
<evidence type="ECO:0000256" key="1">
    <source>
        <dbReference type="ARBA" id="ARBA00004479"/>
    </source>
</evidence>
<evidence type="ECO:0000313" key="25">
    <source>
        <dbReference type="EMBL" id="KAG6655455.1"/>
    </source>
</evidence>
<dbReference type="FunFam" id="2.10.25.10:FF:000038">
    <property type="entry name" value="Fibrillin 2"/>
    <property type="match status" value="1"/>
</dbReference>
<dbReference type="SMART" id="SM00220">
    <property type="entry name" value="S_TKc"/>
    <property type="match status" value="1"/>
</dbReference>
<dbReference type="EMBL" id="CM031813">
    <property type="protein sequence ID" value="KAG6655455.1"/>
    <property type="molecule type" value="Genomic_DNA"/>
</dbReference>
<dbReference type="InterPro" id="IPR001245">
    <property type="entry name" value="Ser-Thr/Tyr_kinase_cat_dom"/>
</dbReference>
<evidence type="ECO:0000256" key="14">
    <source>
        <dbReference type="ARBA" id="ARBA00023157"/>
    </source>
</evidence>
<dbReference type="PROSITE" id="PS50026">
    <property type="entry name" value="EGF_3"/>
    <property type="match status" value="1"/>
</dbReference>
<evidence type="ECO:0000256" key="10">
    <source>
        <dbReference type="ARBA" id="ARBA00022777"/>
    </source>
</evidence>
<dbReference type="InterPro" id="IPR008271">
    <property type="entry name" value="Ser/Thr_kinase_AS"/>
</dbReference>
<dbReference type="InterPro" id="IPR049883">
    <property type="entry name" value="NOTCH1_EGF-like"/>
</dbReference>
<accession>A0A8T1QM19</accession>
<evidence type="ECO:0000256" key="17">
    <source>
        <dbReference type="ARBA" id="ARBA00047951"/>
    </source>
</evidence>
<keyword evidence="26" id="KW-1185">Reference proteome</keyword>
<dbReference type="AlphaFoldDB" id="A0A8T1QM19"/>
<dbReference type="GO" id="GO:0004674">
    <property type="term" value="F:protein serine/threonine kinase activity"/>
    <property type="evidence" value="ECO:0007669"/>
    <property type="project" value="UniProtKB-KW"/>
</dbReference>
<evidence type="ECO:0000256" key="11">
    <source>
        <dbReference type="ARBA" id="ARBA00022840"/>
    </source>
</evidence>
<keyword evidence="2" id="KW-0723">Serine/threonine-protein kinase</keyword>
<dbReference type="InterPro" id="IPR025287">
    <property type="entry name" value="WAK_GUB"/>
</dbReference>
<proteinExistence type="predicted"/>
<dbReference type="PROSITE" id="PS00108">
    <property type="entry name" value="PROTEIN_KINASE_ST"/>
    <property type="match status" value="1"/>
</dbReference>
<dbReference type="Pfam" id="PF13947">
    <property type="entry name" value="GUB_WAK_bind"/>
    <property type="match status" value="1"/>
</dbReference>
<comment type="catalytic activity">
    <reaction evidence="17">
        <text>L-threonyl-[protein] + ATP = O-phospho-L-threonyl-[protein] + ADP + H(+)</text>
        <dbReference type="Rhea" id="RHEA:46608"/>
        <dbReference type="Rhea" id="RHEA-COMP:11060"/>
        <dbReference type="Rhea" id="RHEA-COMP:11605"/>
        <dbReference type="ChEBI" id="CHEBI:15378"/>
        <dbReference type="ChEBI" id="CHEBI:30013"/>
        <dbReference type="ChEBI" id="CHEBI:30616"/>
        <dbReference type="ChEBI" id="CHEBI:61977"/>
        <dbReference type="ChEBI" id="CHEBI:456216"/>
    </reaction>
</comment>
<keyword evidence="13 21" id="KW-0472">Membrane</keyword>
<evidence type="ECO:0000256" key="7">
    <source>
        <dbReference type="ARBA" id="ARBA00022729"/>
    </source>
</evidence>
<evidence type="ECO:0000313" key="26">
    <source>
        <dbReference type="Proteomes" id="UP000811609"/>
    </source>
</evidence>
<dbReference type="FunFam" id="1.10.510.10:FF:000084">
    <property type="entry name" value="Wall-associated receptor kinase 2"/>
    <property type="match status" value="1"/>
</dbReference>
<evidence type="ECO:0000256" key="13">
    <source>
        <dbReference type="ARBA" id="ARBA00023136"/>
    </source>
</evidence>
<evidence type="ECO:0000259" key="23">
    <source>
        <dbReference type="PROSITE" id="PS50011"/>
    </source>
</evidence>
<evidence type="ECO:0000256" key="21">
    <source>
        <dbReference type="SAM" id="Phobius"/>
    </source>
</evidence>
<evidence type="ECO:0000256" key="22">
    <source>
        <dbReference type="SAM" id="SignalP"/>
    </source>
</evidence>
<evidence type="ECO:0000256" key="20">
    <source>
        <dbReference type="PROSITE-ProRule" id="PRU10141"/>
    </source>
</evidence>
<dbReference type="PROSITE" id="PS00010">
    <property type="entry name" value="ASX_HYDROXYL"/>
    <property type="match status" value="1"/>
</dbReference>
<evidence type="ECO:0000256" key="9">
    <source>
        <dbReference type="ARBA" id="ARBA00022741"/>
    </source>
</evidence>
<feature type="transmembrane region" description="Helical" evidence="21">
    <location>
        <begin position="343"/>
        <end position="368"/>
    </location>
</feature>
<dbReference type="PROSITE" id="PS00107">
    <property type="entry name" value="PROTEIN_KINASE_ATP"/>
    <property type="match status" value="1"/>
</dbReference>
<keyword evidence="7 22" id="KW-0732">Signal</keyword>
<gene>
    <name evidence="25" type="ORF">CIPAW_05G217600</name>
</gene>
<keyword evidence="3 19" id="KW-0245">EGF-like domain</keyword>
<evidence type="ECO:0000256" key="8">
    <source>
        <dbReference type="ARBA" id="ARBA00022737"/>
    </source>
</evidence>
<dbReference type="PANTHER" id="PTHR27005:SF283">
    <property type="entry name" value="OS02G0633066 PROTEIN"/>
    <property type="match status" value="1"/>
</dbReference>